<dbReference type="RefSeq" id="WP_031787900.1">
    <property type="nucleotide sequence ID" value="NZ_AP018562.1"/>
</dbReference>
<evidence type="ECO:0000313" key="3">
    <source>
        <dbReference type="Proteomes" id="UP000236509"/>
    </source>
</evidence>
<accession>A0A7U7PWI1</accession>
<feature type="transmembrane region" description="Helical" evidence="1">
    <location>
        <begin position="152"/>
        <end position="179"/>
    </location>
</feature>
<organism evidence="2 3">
    <name type="scientific">Staphylococcus argenteus</name>
    <dbReference type="NCBI Taxonomy" id="985002"/>
    <lineage>
        <taxon>Bacteria</taxon>
        <taxon>Bacillati</taxon>
        <taxon>Bacillota</taxon>
        <taxon>Bacilli</taxon>
        <taxon>Bacillales</taxon>
        <taxon>Staphylococcaceae</taxon>
        <taxon>Staphylococcus</taxon>
    </lineage>
</organism>
<feature type="transmembrane region" description="Helical" evidence="1">
    <location>
        <begin position="35"/>
        <end position="55"/>
    </location>
</feature>
<dbReference type="EMBL" id="CVOU01000002">
    <property type="protein sequence ID" value="CRI10451.1"/>
    <property type="molecule type" value="Genomic_DNA"/>
</dbReference>
<evidence type="ECO:0000313" key="2">
    <source>
        <dbReference type="EMBL" id="CRI10451.1"/>
    </source>
</evidence>
<name>A0A7U7PWI1_9STAP</name>
<gene>
    <name evidence="2" type="ORF">BN1326_100073</name>
</gene>
<keyword evidence="3" id="KW-1185">Reference proteome</keyword>
<feature type="transmembrane region" description="Helical" evidence="1">
    <location>
        <begin position="89"/>
        <end position="108"/>
    </location>
</feature>
<keyword evidence="1" id="KW-0812">Transmembrane</keyword>
<feature type="transmembrane region" description="Helical" evidence="1">
    <location>
        <begin position="120"/>
        <end position="140"/>
    </location>
</feature>
<protein>
    <submittedName>
        <fullName evidence="2">Putative membrane protein</fullName>
    </submittedName>
</protein>
<sequence>MKALLIRNFKLRRYTLIIYVLLLICYPIYLTLESIKFFNLLQSFVSAIIFVIWILDAGHLFRLNRRLGGNDSYYFYMSLPVSKKQLLDANYITCIVLTLIGTLVISLYAYQAEVIEPNSIYFSTAYAFVISNFLSIPIAFSRFTELRRVRVYYGIYVFTVIILVPFLFSIAIVLVNYFVLKQSAFPDLYSYLLNIGFLFVSIVVLIVNYFKQLKKINV</sequence>
<evidence type="ECO:0000256" key="1">
    <source>
        <dbReference type="SAM" id="Phobius"/>
    </source>
</evidence>
<feature type="transmembrane region" description="Helical" evidence="1">
    <location>
        <begin position="12"/>
        <end position="29"/>
    </location>
</feature>
<dbReference type="NCBIfam" id="NF047560">
    <property type="entry name" value="PSM_export_PmtB"/>
    <property type="match status" value="1"/>
</dbReference>
<dbReference type="Proteomes" id="UP000236509">
    <property type="component" value="Unassembled WGS sequence"/>
</dbReference>
<reference evidence="2 3" key="1">
    <citation type="submission" date="2015-04" db="EMBL/GenBank/DDBJ databases">
        <authorList>
            <person name="Cao L."/>
            <person name="Gao C.H."/>
        </authorList>
    </citation>
    <scope>NUCLEOTIDE SEQUENCE [LARGE SCALE GENOMIC DNA]</scope>
    <source>
        <strain evidence="2 3">SH3</strain>
    </source>
</reference>
<proteinExistence type="predicted"/>
<dbReference type="AlphaFoldDB" id="A0A7U7PWI1"/>
<dbReference type="InterPro" id="IPR025699">
    <property type="entry name" value="ABC2_memb-like"/>
</dbReference>
<dbReference type="Pfam" id="PF13346">
    <property type="entry name" value="ABC2_membrane_5"/>
    <property type="match status" value="1"/>
</dbReference>
<keyword evidence="1" id="KW-0472">Membrane</keyword>
<feature type="transmembrane region" description="Helical" evidence="1">
    <location>
        <begin position="191"/>
        <end position="210"/>
    </location>
</feature>
<comment type="caution">
    <text evidence="2">The sequence shown here is derived from an EMBL/GenBank/DDBJ whole genome shotgun (WGS) entry which is preliminary data.</text>
</comment>
<keyword evidence="1" id="KW-1133">Transmembrane helix</keyword>